<evidence type="ECO:0000256" key="7">
    <source>
        <dbReference type="SAM" id="Coils"/>
    </source>
</evidence>
<feature type="coiled-coil region" evidence="7">
    <location>
        <begin position="215"/>
        <end position="242"/>
    </location>
</feature>
<proteinExistence type="inferred from homology"/>
<evidence type="ECO:0000313" key="10">
    <source>
        <dbReference type="EMBL" id="EST07075.1"/>
    </source>
</evidence>
<dbReference type="eggNOG" id="KOG1853">
    <property type="taxonomic scope" value="Eukaryota"/>
</dbReference>
<name>V5EPR2_KALBG</name>
<organism evidence="10 11">
    <name type="scientific">Kalmanozyma brasiliensis (strain GHG001)</name>
    <name type="common">Yeast</name>
    <name type="synonym">Pseudozyma brasiliensis</name>
    <dbReference type="NCBI Taxonomy" id="1365824"/>
    <lineage>
        <taxon>Eukaryota</taxon>
        <taxon>Fungi</taxon>
        <taxon>Dikarya</taxon>
        <taxon>Basidiomycota</taxon>
        <taxon>Ustilaginomycotina</taxon>
        <taxon>Ustilaginomycetes</taxon>
        <taxon>Ustilaginales</taxon>
        <taxon>Ustilaginaceae</taxon>
        <taxon>Kalmanozyma</taxon>
    </lineage>
</organism>
<dbReference type="Proteomes" id="UP000019377">
    <property type="component" value="Unassembled WGS sequence"/>
</dbReference>
<reference evidence="11" key="1">
    <citation type="journal article" date="2013" name="Genome Announc.">
        <title>Draft genome sequence of Pseudozyma brasiliensis sp. nov. strain GHG001, a high producer of endo-1,4-xylanase isolated from an insect pest of sugarcane.</title>
        <authorList>
            <person name="Oliveira J.V.D.C."/>
            <person name="dos Santos R.A.C."/>
            <person name="Borges T.A."/>
            <person name="Riano-Pachon D.M."/>
            <person name="Goldman G.H."/>
        </authorList>
    </citation>
    <scope>NUCLEOTIDE SEQUENCE [LARGE SCALE GENOMIC DNA]</scope>
    <source>
        <strain evidence="11">GHG001</strain>
    </source>
</reference>
<keyword evidence="11" id="KW-1185">Reference proteome</keyword>
<dbReference type="PANTHER" id="PTHR10921">
    <property type="entry name" value="NUCLEAR DISTRIBUTION PROTEIN NUDE HOMOLOG 1"/>
    <property type="match status" value="1"/>
</dbReference>
<protein>
    <recommendedName>
        <fullName evidence="9">NUDE domain-containing protein</fullName>
    </recommendedName>
</protein>
<keyword evidence="6" id="KW-0206">Cytoskeleton</keyword>
<comment type="similarity">
    <text evidence="2">Belongs to the nudE family.</text>
</comment>
<dbReference type="Gene3D" id="6.10.250.1080">
    <property type="match status" value="1"/>
</dbReference>
<feature type="compositionally biased region" description="Polar residues" evidence="8">
    <location>
        <begin position="446"/>
        <end position="469"/>
    </location>
</feature>
<evidence type="ECO:0000256" key="2">
    <source>
        <dbReference type="ARBA" id="ARBA00007429"/>
    </source>
</evidence>
<feature type="region of interest" description="Disordered" evidence="8">
    <location>
        <begin position="245"/>
        <end position="331"/>
    </location>
</feature>
<dbReference type="GO" id="GO:0005874">
    <property type="term" value="C:microtubule"/>
    <property type="evidence" value="ECO:0007669"/>
    <property type="project" value="UniProtKB-KW"/>
</dbReference>
<dbReference type="Pfam" id="PF04880">
    <property type="entry name" value="NUDE_C"/>
    <property type="match status" value="1"/>
</dbReference>
<feature type="compositionally biased region" description="Polar residues" evidence="8">
    <location>
        <begin position="482"/>
        <end position="492"/>
    </location>
</feature>
<dbReference type="GO" id="GO:0051642">
    <property type="term" value="P:centrosome localization"/>
    <property type="evidence" value="ECO:0007669"/>
    <property type="project" value="TreeGrafter"/>
</dbReference>
<dbReference type="HOGENOM" id="CLU_028360_0_0_1"/>
<dbReference type="GO" id="GO:0000132">
    <property type="term" value="P:establishment of mitotic spindle orientation"/>
    <property type="evidence" value="ECO:0007669"/>
    <property type="project" value="TreeGrafter"/>
</dbReference>
<dbReference type="InterPro" id="IPR006964">
    <property type="entry name" value="NUDE_dom"/>
</dbReference>
<feature type="region of interest" description="Disordered" evidence="8">
    <location>
        <begin position="446"/>
        <end position="492"/>
    </location>
</feature>
<dbReference type="InterPro" id="IPR033494">
    <property type="entry name" value="NUDE"/>
</dbReference>
<evidence type="ECO:0000256" key="6">
    <source>
        <dbReference type="ARBA" id="ARBA00023212"/>
    </source>
</evidence>
<evidence type="ECO:0000256" key="1">
    <source>
        <dbReference type="ARBA" id="ARBA00004245"/>
    </source>
</evidence>
<evidence type="ECO:0000256" key="8">
    <source>
        <dbReference type="SAM" id="MobiDB-lite"/>
    </source>
</evidence>
<gene>
    <name evidence="10" type="ORF">PSEUBRA_SCAF22g00062</name>
</gene>
<feature type="region of interest" description="Disordered" evidence="8">
    <location>
        <begin position="43"/>
        <end position="65"/>
    </location>
</feature>
<evidence type="ECO:0000256" key="5">
    <source>
        <dbReference type="ARBA" id="ARBA00023054"/>
    </source>
</evidence>
<evidence type="ECO:0000313" key="11">
    <source>
        <dbReference type="Proteomes" id="UP000019377"/>
    </source>
</evidence>
<evidence type="ECO:0000256" key="4">
    <source>
        <dbReference type="ARBA" id="ARBA00022701"/>
    </source>
</evidence>
<keyword evidence="4" id="KW-0493">Microtubule</keyword>
<feature type="domain" description="NUDE" evidence="9">
    <location>
        <begin position="136"/>
        <end position="208"/>
    </location>
</feature>
<dbReference type="GO" id="GO:0007020">
    <property type="term" value="P:microtubule nucleation"/>
    <property type="evidence" value="ECO:0007669"/>
    <property type="project" value="TreeGrafter"/>
</dbReference>
<dbReference type="GO" id="GO:0000776">
    <property type="term" value="C:kinetochore"/>
    <property type="evidence" value="ECO:0007669"/>
    <property type="project" value="TreeGrafter"/>
</dbReference>
<dbReference type="GO" id="GO:0005871">
    <property type="term" value="C:kinesin complex"/>
    <property type="evidence" value="ECO:0007669"/>
    <property type="project" value="TreeGrafter"/>
</dbReference>
<evidence type="ECO:0000256" key="3">
    <source>
        <dbReference type="ARBA" id="ARBA00022490"/>
    </source>
</evidence>
<keyword evidence="3" id="KW-0963">Cytoplasm</keyword>
<dbReference type="PANTHER" id="PTHR10921:SF1">
    <property type="entry name" value="NUCLEAR DISTRIBUTION PROTEIN NUDE HOMOLOG"/>
    <property type="match status" value="1"/>
</dbReference>
<comment type="subcellular location">
    <subcellularLocation>
        <location evidence="1">Cytoplasm</location>
        <location evidence="1">Cytoskeleton</location>
    </subcellularLocation>
</comment>
<dbReference type="EMBL" id="KI545865">
    <property type="protein sequence ID" value="EST07075.1"/>
    <property type="molecule type" value="Genomic_DNA"/>
</dbReference>
<dbReference type="GO" id="GO:0008017">
    <property type="term" value="F:microtubule binding"/>
    <property type="evidence" value="ECO:0007669"/>
    <property type="project" value="InterPro"/>
</dbReference>
<dbReference type="GO" id="GO:0047496">
    <property type="term" value="P:vesicle transport along microtubule"/>
    <property type="evidence" value="ECO:0007669"/>
    <property type="project" value="TreeGrafter"/>
</dbReference>
<dbReference type="STRING" id="1365824.V5EPR2"/>
<dbReference type="OMA" id="MDHDPAS"/>
<accession>V5EPR2</accession>
<dbReference type="AlphaFoldDB" id="V5EPR2"/>
<sequence length="492" mass="53294">MSEDGADLRFDSPQHEIKHWKSKAAELQDVLRETESMLQDVMEGSKELETEMEKEIADSTKSVSDLKRRNDQLTGDLEDWKSKYSRALSEHNSTLTNLQKELALLRESVDIYKTKLRDTELTNDELENAERMVASSLADMEGRYNKTIEKTALLEEELIEKTRLEEENQRLKDELREMTEEMTVLRDVLRASVRAATRTAGIPSTPRSVIPANGAAGSKRTMAEMIAKMKALEARINSAKDLSRVVGPGDESAIPRPSSRMATFGSPGANGHQSFHIPASTPRTPRASMDGNRTIGSSIPVPSRVRRPSSRFDDRGTPPMPSLGLPRSQTPNTLHARVTSRGGGSSPLPPHEFMDHDPASTLPHVARYAAAQAALSTPSAGAAKRRTSIGSGMTHSSSYGSLAKIRSGSTIPRSTTPSTVAAPRVTQSSMTHYGDVSGIRTPLSTRLASSHRNGSSARGSVTGPPSSWKSAAGREVAAARSRTGSTGANEDL</sequence>
<keyword evidence="5 7" id="KW-0175">Coiled coil</keyword>
<dbReference type="OrthoDB" id="5877028at2759"/>
<dbReference type="GO" id="GO:0007059">
    <property type="term" value="P:chromosome segregation"/>
    <property type="evidence" value="ECO:0007669"/>
    <property type="project" value="TreeGrafter"/>
</dbReference>
<evidence type="ECO:0000259" key="9">
    <source>
        <dbReference type="Pfam" id="PF04880"/>
    </source>
</evidence>